<feature type="compositionally biased region" description="Basic and acidic residues" evidence="1">
    <location>
        <begin position="193"/>
        <end position="211"/>
    </location>
</feature>
<keyword evidence="3" id="KW-1185">Reference proteome</keyword>
<feature type="compositionally biased region" description="Basic and acidic residues" evidence="1">
    <location>
        <begin position="229"/>
        <end position="243"/>
    </location>
</feature>
<feature type="compositionally biased region" description="Gly residues" evidence="1">
    <location>
        <begin position="118"/>
        <end position="137"/>
    </location>
</feature>
<proteinExistence type="predicted"/>
<name>A0ABU8NBX0_9PSEU</name>
<feature type="compositionally biased region" description="Low complexity" evidence="1">
    <location>
        <begin position="215"/>
        <end position="228"/>
    </location>
</feature>
<dbReference type="SUPFAM" id="SSF47598">
    <property type="entry name" value="Ribbon-helix-helix"/>
    <property type="match status" value="1"/>
</dbReference>
<evidence type="ECO:0000313" key="3">
    <source>
        <dbReference type="Proteomes" id="UP001370100"/>
    </source>
</evidence>
<protein>
    <submittedName>
        <fullName evidence="2">Toxin-antitoxin system HicB family antitoxin</fullName>
    </submittedName>
</protein>
<dbReference type="Proteomes" id="UP001370100">
    <property type="component" value="Unassembled WGS sequence"/>
</dbReference>
<feature type="region of interest" description="Disordered" evidence="1">
    <location>
        <begin position="180"/>
        <end position="257"/>
    </location>
</feature>
<feature type="compositionally biased region" description="Gly residues" evidence="1">
    <location>
        <begin position="182"/>
        <end position="192"/>
    </location>
</feature>
<accession>A0ABU8NBX0</accession>
<reference evidence="2 3" key="1">
    <citation type="submission" date="2024-03" db="EMBL/GenBank/DDBJ databases">
        <title>Actinomycetospora sp. OC33-EN06, a novel actinomycete isolated from wild orchid (Aerides multiflora).</title>
        <authorList>
            <person name="Suriyachadkun C."/>
        </authorList>
    </citation>
    <scope>NUCLEOTIDE SEQUENCE [LARGE SCALE GENOMIC DNA]</scope>
    <source>
        <strain evidence="2 3">OC33-EN06</strain>
    </source>
</reference>
<dbReference type="RefSeq" id="WP_337717919.1">
    <property type="nucleotide sequence ID" value="NZ_JBBEGL010000009.1"/>
</dbReference>
<gene>
    <name evidence="2" type="ORF">WCD41_25780</name>
</gene>
<sequence>MDLTPYVASLRDDLAAAAAVGDEATTRAGSSLAAALEPAVRLALMNALSDLAGEVSEQLGDRTVSLRLSGREVQVVVDRDPNAEDGFFAGPSSSPFAGTPGGGPGNHRHTPPPPPGFPGFGGQGFGGQGFGGQGGPDVGDISRMTLRLVDQIKGQAEKAAASQGMSLNSWIGQAVQGALKGQYGGHRGGPWGHGDESGDKNWDENWRKGWDQGRPSSPSTPSSPSSGDDAPKDAPKDAPRKDEGDEGGGDVSGWVRG</sequence>
<organism evidence="2 3">
    <name type="scientific">Actinomycetospora aeridis</name>
    <dbReference type="NCBI Taxonomy" id="3129231"/>
    <lineage>
        <taxon>Bacteria</taxon>
        <taxon>Bacillati</taxon>
        <taxon>Actinomycetota</taxon>
        <taxon>Actinomycetes</taxon>
        <taxon>Pseudonocardiales</taxon>
        <taxon>Pseudonocardiaceae</taxon>
        <taxon>Actinomycetospora</taxon>
    </lineage>
</organism>
<evidence type="ECO:0000256" key="1">
    <source>
        <dbReference type="SAM" id="MobiDB-lite"/>
    </source>
</evidence>
<evidence type="ECO:0000313" key="2">
    <source>
        <dbReference type="EMBL" id="MEJ2889895.1"/>
    </source>
</evidence>
<comment type="caution">
    <text evidence="2">The sequence shown here is derived from an EMBL/GenBank/DDBJ whole genome shotgun (WGS) entry which is preliminary data.</text>
</comment>
<dbReference type="EMBL" id="JBBEGL010000009">
    <property type="protein sequence ID" value="MEJ2889895.1"/>
    <property type="molecule type" value="Genomic_DNA"/>
</dbReference>
<feature type="region of interest" description="Disordered" evidence="1">
    <location>
        <begin position="83"/>
        <end position="139"/>
    </location>
</feature>
<dbReference type="InterPro" id="IPR010985">
    <property type="entry name" value="Ribbon_hlx_hlx"/>
</dbReference>